<evidence type="ECO:0000256" key="3">
    <source>
        <dbReference type="ARBA" id="ARBA00023239"/>
    </source>
</evidence>
<evidence type="ECO:0000313" key="9">
    <source>
        <dbReference type="Proteomes" id="UP001338125"/>
    </source>
</evidence>
<gene>
    <name evidence="8" type="ORF">PT974_00515</name>
</gene>
<protein>
    <recommendedName>
        <fullName evidence="4">tRNA-splicing endonuclease subunit Sen34</fullName>
        <ecNumber evidence="4">4.6.1.16</ecNumber>
    </recommendedName>
</protein>
<accession>A0ABR0T119</accession>
<name>A0ABR0T119_9HYPO</name>
<evidence type="ECO:0000313" key="8">
    <source>
        <dbReference type="EMBL" id="KAK5998143.1"/>
    </source>
</evidence>
<dbReference type="Proteomes" id="UP001338125">
    <property type="component" value="Unassembled WGS sequence"/>
</dbReference>
<dbReference type="InterPro" id="IPR036167">
    <property type="entry name" value="tRNA_intron_Endo_cat-like_sf"/>
</dbReference>
<sequence length="288" mass="31371">MESTKLIRIAKISGRYLVFDPDGVALLRRKANTNGTLVGTAPQQPTQNIFLGLPIEMRPEEAEALVRQELAYIMDDVAAHRSALQSHDADAREAYIESLRKRKQAAQKVYAEMNAKRASQAASRSAQNKVAKAQSNVDESADSSHLFGSTSPDTTSPSQAENQVNSLGITPTFTSDLLSPDAYTVSEAEGGEGGPLCRFLQCAGYYMTPGLRFGAKYSIYPGDPLRFHAHFMANQYDWEEDIPILDIVGGGRLATAVKKAFLLGGEEPCMSASKKPMTRAFSIEWAGM</sequence>
<keyword evidence="8" id="KW-0378">Hydrolase</keyword>
<dbReference type="InterPro" id="IPR011856">
    <property type="entry name" value="tRNA_endonuc-like_dom_sf"/>
</dbReference>
<feature type="compositionally biased region" description="Low complexity" evidence="5">
    <location>
        <begin position="118"/>
        <end position="129"/>
    </location>
</feature>
<reference evidence="8 9" key="1">
    <citation type="submission" date="2024-01" db="EMBL/GenBank/DDBJ databases">
        <title>Complete genome of Cladobotryum mycophilum ATHUM6906.</title>
        <authorList>
            <person name="Christinaki A.C."/>
            <person name="Myridakis A.I."/>
            <person name="Kouvelis V.N."/>
        </authorList>
    </citation>
    <scope>NUCLEOTIDE SEQUENCE [LARGE SCALE GENOMIC DNA]</scope>
    <source>
        <strain evidence="8 9">ATHUM6906</strain>
    </source>
</reference>
<dbReference type="PIRSF" id="PIRSF017250">
    <property type="entry name" value="tRNA_splic_SEN34"/>
    <property type="match status" value="1"/>
</dbReference>
<organism evidence="8 9">
    <name type="scientific">Cladobotryum mycophilum</name>
    <dbReference type="NCBI Taxonomy" id="491253"/>
    <lineage>
        <taxon>Eukaryota</taxon>
        <taxon>Fungi</taxon>
        <taxon>Dikarya</taxon>
        <taxon>Ascomycota</taxon>
        <taxon>Pezizomycotina</taxon>
        <taxon>Sordariomycetes</taxon>
        <taxon>Hypocreomycetidae</taxon>
        <taxon>Hypocreales</taxon>
        <taxon>Hypocreaceae</taxon>
        <taxon>Cladobotryum</taxon>
    </lineage>
</organism>
<dbReference type="GO" id="GO:0004519">
    <property type="term" value="F:endonuclease activity"/>
    <property type="evidence" value="ECO:0007669"/>
    <property type="project" value="UniProtKB-KW"/>
</dbReference>
<dbReference type="PANTHER" id="PTHR13070">
    <property type="entry name" value="TRNA-SPLICING ENDONUCLEASE SUBUNIT SEN34-RELATED"/>
    <property type="match status" value="1"/>
</dbReference>
<dbReference type="PANTHER" id="PTHR13070:SF0">
    <property type="entry name" value="TRNA-SPLICING ENDONUCLEASE SUBUNIT SEN34"/>
    <property type="match status" value="1"/>
</dbReference>
<dbReference type="Gene3D" id="3.40.1350.10">
    <property type="match status" value="1"/>
</dbReference>
<comment type="function">
    <text evidence="4">Constitutes one of the two catalytic subunit of the tRNA-splicing endonuclease complex, a complex responsible for identification and cleavage of the splice sites in pre-tRNA. It cleaves pre-tRNA at the 5'- and 3'-splice sites to release the intron. The products are an intron and two tRNA half-molecules bearing 2',3'-cyclic phosphate and 5'-OH termini. There are no conserved sequences at the splice sites, but the intron is invariably located at the same site in the gene, placing the splice sites an invariant distance from the constant structural features of the tRNA body.</text>
</comment>
<keyword evidence="2 4" id="KW-0819">tRNA processing</keyword>
<dbReference type="CDD" id="cd22363">
    <property type="entry name" value="tRNA-intron_lyase_C"/>
    <property type="match status" value="1"/>
</dbReference>
<feature type="compositionally biased region" description="Polar residues" evidence="5">
    <location>
        <begin position="146"/>
        <end position="162"/>
    </location>
</feature>
<evidence type="ECO:0000259" key="7">
    <source>
        <dbReference type="Pfam" id="PF26577"/>
    </source>
</evidence>
<dbReference type="Pfam" id="PF01974">
    <property type="entry name" value="tRNA_int_endo"/>
    <property type="match status" value="1"/>
</dbReference>
<dbReference type="InterPro" id="IPR059049">
    <property type="entry name" value="TSEN34_N"/>
</dbReference>
<evidence type="ECO:0000256" key="2">
    <source>
        <dbReference type="ARBA" id="ARBA00022694"/>
    </source>
</evidence>
<feature type="domain" description="tRNA intron endonuclease catalytic" evidence="6">
    <location>
        <begin position="200"/>
        <end position="264"/>
    </location>
</feature>
<evidence type="ECO:0000256" key="4">
    <source>
        <dbReference type="PIRNR" id="PIRNR017250"/>
    </source>
</evidence>
<keyword evidence="3 4" id="KW-0456">Lyase</keyword>
<feature type="region of interest" description="Disordered" evidence="5">
    <location>
        <begin position="118"/>
        <end position="162"/>
    </location>
</feature>
<proteinExistence type="inferred from homology"/>
<evidence type="ECO:0000259" key="6">
    <source>
        <dbReference type="Pfam" id="PF01974"/>
    </source>
</evidence>
<feature type="domain" description="TSEN34 N-terminal" evidence="7">
    <location>
        <begin position="7"/>
        <end position="76"/>
    </location>
</feature>
<dbReference type="Pfam" id="PF26577">
    <property type="entry name" value="TSEN34_N"/>
    <property type="match status" value="1"/>
</dbReference>
<comment type="similarity">
    <text evidence="1 4">Belongs to the tRNA-intron endonuclease family.</text>
</comment>
<keyword evidence="9" id="KW-1185">Reference proteome</keyword>
<comment type="caution">
    <text evidence="8">The sequence shown here is derived from an EMBL/GenBank/DDBJ whole genome shotgun (WGS) entry which is preliminary data.</text>
</comment>
<dbReference type="InterPro" id="IPR006677">
    <property type="entry name" value="tRNA_intron_Endonuc_cat-like"/>
</dbReference>
<evidence type="ECO:0000256" key="5">
    <source>
        <dbReference type="SAM" id="MobiDB-lite"/>
    </source>
</evidence>
<dbReference type="InterPro" id="IPR016690">
    <property type="entry name" value="TSEN34"/>
</dbReference>
<keyword evidence="8" id="KW-0540">Nuclease</keyword>
<dbReference type="SUPFAM" id="SSF53032">
    <property type="entry name" value="tRNA-intron endonuclease catalytic domain-like"/>
    <property type="match status" value="1"/>
</dbReference>
<dbReference type="EC" id="4.6.1.16" evidence="4"/>
<dbReference type="EMBL" id="JAVFKD010000001">
    <property type="protein sequence ID" value="KAK5998143.1"/>
    <property type="molecule type" value="Genomic_DNA"/>
</dbReference>
<evidence type="ECO:0000256" key="1">
    <source>
        <dbReference type="ARBA" id="ARBA00008078"/>
    </source>
</evidence>
<keyword evidence="8" id="KW-0255">Endonuclease</keyword>